<reference evidence="3" key="1">
    <citation type="submission" date="2016-10" db="EMBL/GenBank/DDBJ databases">
        <authorList>
            <person name="Varghese N."/>
            <person name="Submissions S."/>
        </authorList>
    </citation>
    <scope>NUCLEOTIDE SEQUENCE [LARGE SCALE GENOMIC DNA]</scope>
    <source>
        <strain evidence="3">CGMCC 1.10119</strain>
    </source>
</reference>
<feature type="transmembrane region" description="Helical" evidence="1">
    <location>
        <begin position="20"/>
        <end position="40"/>
    </location>
</feature>
<dbReference type="Proteomes" id="UP000199451">
    <property type="component" value="Unassembled WGS sequence"/>
</dbReference>
<keyword evidence="1" id="KW-0472">Membrane</keyword>
<keyword evidence="1" id="KW-1133">Transmembrane helix</keyword>
<proteinExistence type="predicted"/>
<name>A0A1G9UE93_9EURY</name>
<keyword evidence="3" id="KW-1185">Reference proteome</keyword>
<evidence type="ECO:0000313" key="3">
    <source>
        <dbReference type="Proteomes" id="UP000199451"/>
    </source>
</evidence>
<dbReference type="RefSeq" id="WP_280140449.1">
    <property type="nucleotide sequence ID" value="NZ_FNHL01000002.1"/>
</dbReference>
<organism evidence="2 3">
    <name type="scientific">Halogranum gelatinilyticum</name>
    <dbReference type="NCBI Taxonomy" id="660521"/>
    <lineage>
        <taxon>Archaea</taxon>
        <taxon>Methanobacteriati</taxon>
        <taxon>Methanobacteriota</taxon>
        <taxon>Stenosarchaea group</taxon>
        <taxon>Halobacteria</taxon>
        <taxon>Halobacteriales</taxon>
        <taxon>Haloferacaceae</taxon>
    </lineage>
</organism>
<accession>A0A1G9UE93</accession>
<dbReference type="AlphaFoldDB" id="A0A1G9UE93"/>
<evidence type="ECO:0000313" key="2">
    <source>
        <dbReference type="EMBL" id="SDM58222.1"/>
    </source>
</evidence>
<sequence length="43" mass="4708">MSSELLAPDDVTDSPAYQWLRVLKLLLGVLVSLLTLLKLLGLV</sequence>
<evidence type="ECO:0000256" key="1">
    <source>
        <dbReference type="SAM" id="Phobius"/>
    </source>
</evidence>
<keyword evidence="1" id="KW-0812">Transmembrane</keyword>
<protein>
    <submittedName>
        <fullName evidence="2">Uncharacterized protein</fullName>
    </submittedName>
</protein>
<gene>
    <name evidence="2" type="ORF">SAMN04487949_2155</name>
</gene>
<dbReference type="EMBL" id="FNHL01000002">
    <property type="protein sequence ID" value="SDM58222.1"/>
    <property type="molecule type" value="Genomic_DNA"/>
</dbReference>